<keyword evidence="9 13" id="KW-0067">ATP-binding</keyword>
<evidence type="ECO:0000256" key="5">
    <source>
        <dbReference type="ARBA" id="ARBA00022679"/>
    </source>
</evidence>
<feature type="domain" description="Protein kinase" evidence="14">
    <location>
        <begin position="616"/>
        <end position="896"/>
    </location>
</feature>
<dbReference type="Proteomes" id="UP001515480">
    <property type="component" value="Unassembled WGS sequence"/>
</dbReference>
<evidence type="ECO:0000259" key="15">
    <source>
        <dbReference type="PROSITE" id="PS50042"/>
    </source>
</evidence>
<dbReference type="InterPro" id="IPR000595">
    <property type="entry name" value="cNMP-bd_dom"/>
</dbReference>
<evidence type="ECO:0000256" key="12">
    <source>
        <dbReference type="ARBA" id="ARBA00024113"/>
    </source>
</evidence>
<sequence length="949" mass="105282">MKPASTKSAKADRPKLTTAVGSYAEMPQVALLCQYMPEEEERRAFIESMALVKVKQGECIMRQGDKGNNFYIIKDGSCDVEIETNERGELRRTLMRTLGPGSWCGEQSLLTGNARSATVISTSAEVTLLMVNRRMFNSCLGNKIMKKRDMIVPFLKDVAIFTELRDPYECYLVADAIVTKEFAQGATIHEVGHASDGLFYLVESGVVEGQTSKKKFARCDYFGQVELLQGAANQEKRVASQAGEGKSFVVCHTLCKEDFMKLVPLHAFVKDTQQQQFALANDAGSTKMRGRRFGESAEATTGAIAPPAFKLPQGSKKSPDALARIMAAIKRNIIFSRLNEQQVQLLQQVMSEHDVGAGQNVVTQGEKGNHFYVVDSGELDVFVRADGATEEQAVKAFSAGDSFGELALMYNCPRTATIRARTDVVLWSLDRVSFRMIVLEANTKKTTMYETFLEKVQLLEGLSKDQRNRMVDALEEVQFQPGESIIKEDEEGTHFYMIVEGDVSVTKKGQEGELARRSTSDYFGELSLKTGSKTMATVTATGSKPCKLVRMDRGAFQRLLGPLDSTIAMRKYTSSGAELTSGLSEPMGDGSGALTAVPNDHAFEKAAGPLKLSDFVVTSGTLGEGAFGKVRRCKEISTGKVFALKQMQKADIAAMGQVEHIMQETQILSTISHPFVTNKYASITTDANLILIMEFCPGGDLFDQLYKHKCFTPDDAAIFTSQEQRQACEALVCSTLLDACITHSWLEQVLLPLEYLHALGIVHRDLKLENILVAQDGALKLTDFGFAKYIKYRSWTLCGTPEYLAPELILEKGHGKAVDYWAFGVLFFELLNGHSPFEAEDHLATYQKILDGTVKYPSKMNAQAVDLIGKLLQKDISRRYGNLKDGTSDIKNHPFYTSRKFNWDDFAQRGSVFNLPPFDASKYTWEPAEKHVTEAKRCKPEDQKLFEGF</sequence>
<evidence type="ECO:0000256" key="2">
    <source>
        <dbReference type="ARBA" id="ARBA00022490"/>
    </source>
</evidence>
<dbReference type="PROSITE" id="PS00108">
    <property type="entry name" value="PROTEIN_KINASE_ST"/>
    <property type="match status" value="1"/>
</dbReference>
<evidence type="ECO:0000256" key="3">
    <source>
        <dbReference type="ARBA" id="ARBA00022527"/>
    </source>
</evidence>
<dbReference type="Pfam" id="PF00027">
    <property type="entry name" value="cNMP_binding"/>
    <property type="match status" value="3"/>
</dbReference>
<keyword evidence="6" id="KW-0479">Metal-binding</keyword>
<dbReference type="Gene3D" id="2.60.120.10">
    <property type="entry name" value="Jelly Rolls"/>
    <property type="match status" value="4"/>
</dbReference>
<feature type="binding site" evidence="13">
    <location>
        <position position="645"/>
    </location>
    <ligand>
        <name>ATP</name>
        <dbReference type="ChEBI" id="CHEBI:30616"/>
    </ligand>
</feature>
<dbReference type="PROSITE" id="PS50011">
    <property type="entry name" value="PROTEIN_KINASE_DOM"/>
    <property type="match status" value="1"/>
</dbReference>
<dbReference type="PANTHER" id="PTHR24353:SF37">
    <property type="entry name" value="CAMP-DEPENDENT PROTEIN KINASE CATALYTIC SUBUNIT PRKX"/>
    <property type="match status" value="1"/>
</dbReference>
<dbReference type="GO" id="GO:0004691">
    <property type="term" value="F:cAMP-dependent protein kinase activity"/>
    <property type="evidence" value="ECO:0007669"/>
    <property type="project" value="TreeGrafter"/>
</dbReference>
<dbReference type="InterPro" id="IPR008271">
    <property type="entry name" value="Ser/Thr_kinase_AS"/>
</dbReference>
<evidence type="ECO:0000256" key="8">
    <source>
        <dbReference type="ARBA" id="ARBA00022777"/>
    </source>
</evidence>
<evidence type="ECO:0000256" key="4">
    <source>
        <dbReference type="ARBA" id="ARBA00022535"/>
    </source>
</evidence>
<dbReference type="SMART" id="SM00220">
    <property type="entry name" value="S_TKc"/>
    <property type="match status" value="1"/>
</dbReference>
<feature type="domain" description="Cyclic nucleotide-binding" evidence="15">
    <location>
        <begin position="161"/>
        <end position="280"/>
    </location>
</feature>
<dbReference type="GO" id="GO:0030553">
    <property type="term" value="F:cGMP binding"/>
    <property type="evidence" value="ECO:0007669"/>
    <property type="project" value="UniProtKB-KW"/>
</dbReference>
<gene>
    <name evidence="16" type="ORF">AB1Y20_003883</name>
</gene>
<evidence type="ECO:0000313" key="17">
    <source>
        <dbReference type="Proteomes" id="UP001515480"/>
    </source>
</evidence>
<dbReference type="FunFam" id="1.10.510.10:FF:000571">
    <property type="entry name" value="Maternal embryonic leucine zipper kinase"/>
    <property type="match status" value="1"/>
</dbReference>
<dbReference type="PROSITE" id="PS00889">
    <property type="entry name" value="CNMP_BINDING_2"/>
    <property type="match status" value="1"/>
</dbReference>
<dbReference type="SUPFAM" id="SSF56112">
    <property type="entry name" value="Protein kinase-like (PK-like)"/>
    <property type="match status" value="1"/>
</dbReference>
<dbReference type="CDD" id="cd00038">
    <property type="entry name" value="CAP_ED"/>
    <property type="match status" value="3"/>
</dbReference>
<evidence type="ECO:0000256" key="9">
    <source>
        <dbReference type="ARBA" id="ARBA00022840"/>
    </source>
</evidence>
<keyword evidence="2" id="KW-0963">Cytoplasm</keyword>
<keyword evidence="3" id="KW-0723">Serine/threonine-protein kinase</keyword>
<dbReference type="SMART" id="SM00100">
    <property type="entry name" value="cNMP"/>
    <property type="match status" value="3"/>
</dbReference>
<keyword evidence="5" id="KW-0808">Transferase</keyword>
<comment type="caution">
    <text evidence="16">The sequence shown here is derived from an EMBL/GenBank/DDBJ whole genome shotgun (WGS) entry which is preliminary data.</text>
</comment>
<dbReference type="InterPro" id="IPR018490">
    <property type="entry name" value="cNMP-bd_dom_sf"/>
</dbReference>
<proteinExistence type="predicted"/>
<dbReference type="Gene3D" id="1.10.510.10">
    <property type="entry name" value="Transferase(Phosphotransferase) domain 1"/>
    <property type="match status" value="1"/>
</dbReference>
<evidence type="ECO:0000256" key="6">
    <source>
        <dbReference type="ARBA" id="ARBA00022723"/>
    </source>
</evidence>
<dbReference type="InterPro" id="IPR014710">
    <property type="entry name" value="RmlC-like_jellyroll"/>
</dbReference>
<accession>A0AB34J666</accession>
<organism evidence="16 17">
    <name type="scientific">Prymnesium parvum</name>
    <name type="common">Toxic golden alga</name>
    <dbReference type="NCBI Taxonomy" id="97485"/>
    <lineage>
        <taxon>Eukaryota</taxon>
        <taxon>Haptista</taxon>
        <taxon>Haptophyta</taxon>
        <taxon>Prymnesiophyceae</taxon>
        <taxon>Prymnesiales</taxon>
        <taxon>Prymnesiaceae</taxon>
        <taxon>Prymnesium</taxon>
    </lineage>
</organism>
<dbReference type="AlphaFoldDB" id="A0AB34J666"/>
<keyword evidence="7 13" id="KW-0547">Nucleotide-binding</keyword>
<keyword evidence="11" id="KW-0142">cGMP-binding</keyword>
<dbReference type="GO" id="GO:0005524">
    <property type="term" value="F:ATP binding"/>
    <property type="evidence" value="ECO:0007669"/>
    <property type="project" value="UniProtKB-UniRule"/>
</dbReference>
<reference evidence="16 17" key="1">
    <citation type="journal article" date="2024" name="Science">
        <title>Giant polyketide synthase enzymes in the biosynthesis of giant marine polyether toxins.</title>
        <authorList>
            <person name="Fallon T.R."/>
            <person name="Shende V.V."/>
            <person name="Wierzbicki I.H."/>
            <person name="Pendleton A.L."/>
            <person name="Watervoot N.F."/>
            <person name="Auber R.P."/>
            <person name="Gonzalez D.J."/>
            <person name="Wisecaver J.H."/>
            <person name="Moore B.S."/>
        </authorList>
    </citation>
    <scope>NUCLEOTIDE SEQUENCE [LARGE SCALE GENOMIC DNA]</scope>
    <source>
        <strain evidence="16 17">12B1</strain>
    </source>
</reference>
<dbReference type="InterPro" id="IPR000719">
    <property type="entry name" value="Prot_kinase_dom"/>
</dbReference>
<name>A0AB34J666_PRYPA</name>
<dbReference type="InterPro" id="IPR011009">
    <property type="entry name" value="Kinase-like_dom_sf"/>
</dbReference>
<keyword evidence="17" id="KW-1185">Reference proteome</keyword>
<dbReference type="Pfam" id="PF00069">
    <property type="entry name" value="Pkinase"/>
    <property type="match status" value="1"/>
</dbReference>
<dbReference type="PROSITE" id="PS00888">
    <property type="entry name" value="CNMP_BINDING_1"/>
    <property type="match status" value="1"/>
</dbReference>
<dbReference type="EMBL" id="JBGBPQ010000012">
    <property type="protein sequence ID" value="KAL1514797.1"/>
    <property type="molecule type" value="Genomic_DNA"/>
</dbReference>
<dbReference type="PROSITE" id="PS50042">
    <property type="entry name" value="CNMP_BINDING_3"/>
    <property type="match status" value="4"/>
</dbReference>
<dbReference type="PRINTS" id="PR00103">
    <property type="entry name" value="CAMPKINASE"/>
</dbReference>
<dbReference type="GO" id="GO:0046872">
    <property type="term" value="F:metal ion binding"/>
    <property type="evidence" value="ECO:0007669"/>
    <property type="project" value="UniProtKB-KW"/>
</dbReference>
<keyword evidence="10" id="KW-0460">Magnesium</keyword>
<feature type="domain" description="Cyclic nucleotide-binding" evidence="15">
    <location>
        <begin position="334"/>
        <end position="455"/>
    </location>
</feature>
<dbReference type="Gene3D" id="3.30.200.20">
    <property type="entry name" value="Phosphorylase Kinase, domain 1"/>
    <property type="match status" value="2"/>
</dbReference>
<evidence type="ECO:0000256" key="7">
    <source>
        <dbReference type="ARBA" id="ARBA00022741"/>
    </source>
</evidence>
<dbReference type="InterPro" id="IPR018488">
    <property type="entry name" value="cNMP-bd_CS"/>
</dbReference>
<keyword evidence="4" id="KW-0140">cGMP</keyword>
<evidence type="ECO:0000256" key="11">
    <source>
        <dbReference type="ARBA" id="ARBA00022992"/>
    </source>
</evidence>
<evidence type="ECO:0000256" key="1">
    <source>
        <dbReference type="ARBA" id="ARBA00001946"/>
    </source>
</evidence>
<feature type="domain" description="Cyclic nucleotide-binding" evidence="15">
    <location>
        <begin position="458"/>
        <end position="562"/>
    </location>
</feature>
<dbReference type="PANTHER" id="PTHR24353">
    <property type="entry name" value="CYCLIC NUCLEOTIDE-DEPENDENT PROTEIN KINASE"/>
    <property type="match status" value="1"/>
</dbReference>
<dbReference type="SUPFAM" id="SSF51206">
    <property type="entry name" value="cAMP-binding domain-like"/>
    <property type="match status" value="4"/>
</dbReference>
<dbReference type="InterPro" id="IPR017441">
    <property type="entry name" value="Protein_kinase_ATP_BS"/>
</dbReference>
<evidence type="ECO:0000256" key="10">
    <source>
        <dbReference type="ARBA" id="ARBA00022842"/>
    </source>
</evidence>
<dbReference type="GO" id="GO:0005952">
    <property type="term" value="C:cAMP-dependent protein kinase complex"/>
    <property type="evidence" value="ECO:0007669"/>
    <property type="project" value="TreeGrafter"/>
</dbReference>
<feature type="domain" description="Cyclic nucleotide-binding" evidence="15">
    <location>
        <begin position="38"/>
        <end position="157"/>
    </location>
</feature>
<evidence type="ECO:0000313" key="16">
    <source>
        <dbReference type="EMBL" id="KAL1514797.1"/>
    </source>
</evidence>
<dbReference type="PROSITE" id="PS00107">
    <property type="entry name" value="PROTEIN_KINASE_ATP"/>
    <property type="match status" value="1"/>
</dbReference>
<comment type="cofactor">
    <cofactor evidence="1">
        <name>Mg(2+)</name>
        <dbReference type="ChEBI" id="CHEBI:18420"/>
    </cofactor>
</comment>
<evidence type="ECO:0000256" key="13">
    <source>
        <dbReference type="PROSITE-ProRule" id="PRU10141"/>
    </source>
</evidence>
<protein>
    <recommendedName>
        <fullName evidence="12">cGMP-dependent protein kinase</fullName>
    </recommendedName>
</protein>
<keyword evidence="8" id="KW-0418">Kinase</keyword>
<evidence type="ECO:0000259" key="14">
    <source>
        <dbReference type="PROSITE" id="PS50011"/>
    </source>
</evidence>